<evidence type="ECO:0000256" key="4">
    <source>
        <dbReference type="ARBA" id="ARBA00008706"/>
    </source>
</evidence>
<keyword evidence="6 10" id="KW-0808">Transferase</keyword>
<keyword evidence="14" id="KW-1185">Reference proteome</keyword>
<evidence type="ECO:0000259" key="12">
    <source>
        <dbReference type="Pfam" id="PF02744"/>
    </source>
</evidence>
<dbReference type="EC" id="2.7.7.12" evidence="10"/>
<comment type="pathway">
    <text evidence="3 10">Carbohydrate metabolism; galactose metabolism.</text>
</comment>
<feature type="domain" description="Galactose-1-phosphate uridyl transferase N-terminal" evidence="11">
    <location>
        <begin position="121"/>
        <end position="284"/>
    </location>
</feature>
<evidence type="ECO:0000256" key="6">
    <source>
        <dbReference type="ARBA" id="ARBA00022679"/>
    </source>
</evidence>
<evidence type="ECO:0000259" key="11">
    <source>
        <dbReference type="Pfam" id="PF01087"/>
    </source>
</evidence>
<dbReference type="Proteomes" id="UP000193834">
    <property type="component" value="Unassembled WGS sequence"/>
</dbReference>
<dbReference type="GO" id="GO:0006012">
    <property type="term" value="P:galactose metabolic process"/>
    <property type="evidence" value="ECO:0007669"/>
    <property type="project" value="UniProtKB-UniRule"/>
</dbReference>
<comment type="catalytic activity">
    <reaction evidence="1 10">
        <text>alpha-D-galactose 1-phosphate + UDP-alpha-D-glucose = alpha-D-glucose 1-phosphate + UDP-alpha-D-galactose</text>
        <dbReference type="Rhea" id="RHEA:13989"/>
        <dbReference type="ChEBI" id="CHEBI:58336"/>
        <dbReference type="ChEBI" id="CHEBI:58601"/>
        <dbReference type="ChEBI" id="CHEBI:58885"/>
        <dbReference type="ChEBI" id="CHEBI:66914"/>
        <dbReference type="EC" id="2.7.7.12"/>
    </reaction>
</comment>
<dbReference type="PANTHER" id="PTHR39191:SF1">
    <property type="entry name" value="DUF4922 DOMAIN-CONTAINING PROTEIN"/>
    <property type="match status" value="1"/>
</dbReference>
<evidence type="ECO:0000313" key="14">
    <source>
        <dbReference type="Proteomes" id="UP000193834"/>
    </source>
</evidence>
<dbReference type="HAMAP" id="MF_00571">
    <property type="entry name" value="GalP_UDP_trans"/>
    <property type="match status" value="1"/>
</dbReference>
<evidence type="ECO:0000256" key="3">
    <source>
        <dbReference type="ARBA" id="ARBA00004947"/>
    </source>
</evidence>
<protein>
    <recommendedName>
        <fullName evidence="10">Galactose-1-phosphate uridylyltransferase</fullName>
        <shortName evidence="10">Gal-1-P uridylyltransferase</shortName>
        <ecNumber evidence="10">2.7.7.12</ecNumber>
    </recommendedName>
    <alternativeName>
        <fullName evidence="10">UDP-glucose--hexose-1-phosphate uridylyltransferase</fullName>
    </alternativeName>
</protein>
<dbReference type="UniPathway" id="UPA00214"/>
<keyword evidence="9 10" id="KW-0119">Carbohydrate metabolism</keyword>
<dbReference type="GO" id="GO:0005737">
    <property type="term" value="C:cytoplasm"/>
    <property type="evidence" value="ECO:0007669"/>
    <property type="project" value="UniProtKB-SubCell"/>
</dbReference>
<dbReference type="InterPro" id="IPR023425">
    <property type="entry name" value="GalP_uridyl_Trfase_II_CS"/>
</dbReference>
<dbReference type="InterPro" id="IPR005849">
    <property type="entry name" value="GalP_Utransf_N"/>
</dbReference>
<dbReference type="Pfam" id="PF02744">
    <property type="entry name" value="GalP_UDP_tr_C"/>
    <property type="match status" value="1"/>
</dbReference>
<dbReference type="GO" id="GO:0008108">
    <property type="term" value="F:UDP-glucose:hexose-1-phosphate uridylyltransferase activity"/>
    <property type="evidence" value="ECO:0007669"/>
    <property type="project" value="UniProtKB-UniRule"/>
</dbReference>
<feature type="domain" description="Galactose-1-phosphate uridyl transferase C-terminal" evidence="12">
    <location>
        <begin position="300"/>
        <end position="473"/>
    </location>
</feature>
<evidence type="ECO:0000256" key="8">
    <source>
        <dbReference type="ARBA" id="ARBA00023144"/>
    </source>
</evidence>
<evidence type="ECO:0000256" key="10">
    <source>
        <dbReference type="HAMAP-Rule" id="MF_00571"/>
    </source>
</evidence>
<dbReference type="PROSITE" id="PS01163">
    <property type="entry name" value="GAL_P_UDP_TRANSF_II"/>
    <property type="match status" value="1"/>
</dbReference>
<keyword evidence="5 10" id="KW-0963">Cytoplasm</keyword>
<keyword evidence="8 10" id="KW-0299">Galactose metabolism</keyword>
<dbReference type="PANTHER" id="PTHR39191">
    <property type="entry name" value="GALACTOSE-1-PHOSPHATE URIDYLYLTRANSFERASE"/>
    <property type="match status" value="1"/>
</dbReference>
<dbReference type="InterPro" id="IPR000766">
    <property type="entry name" value="GalP_uridyl_Trfase_II"/>
</dbReference>
<keyword evidence="7 10" id="KW-0548">Nucleotidyltransferase</keyword>
<dbReference type="InterPro" id="IPR005850">
    <property type="entry name" value="GalP_Utransf_C"/>
</dbReference>
<organism evidence="13 14">
    <name type="scientific">Paenibacillus aquistagni</name>
    <dbReference type="NCBI Taxonomy" id="1852522"/>
    <lineage>
        <taxon>Bacteria</taxon>
        <taxon>Bacillati</taxon>
        <taxon>Bacillota</taxon>
        <taxon>Bacilli</taxon>
        <taxon>Bacillales</taxon>
        <taxon>Paenibacillaceae</taxon>
        <taxon>Paenibacillus</taxon>
    </lineage>
</organism>
<sequence>MVMQYKNEALTDKEVINMGVQSESMREEFAAVMESEAQSEGMSLTEQVQWSIEELLRYGVNKQLMEPADCPYVRNALLDLFHLREPHPMYKSEYAKEHTSEEDELQPIMKTLLDYGHIIGLTKHNTITERDLLDARITGLLMPRPSETNAKFQRTAREEGIEQATAQFYKLCVDSNYIRMDRIRKNSYWRYESEYGDIEITINMSKPEKSPKEILEAKKAGTSHYPQCLLCADNVGYEGHSNHPARQNLRQIPIQLEDESWFFQYSPYVYYNEHSIVLHHDHVPMKLTKRTFERLLAFTAQFPHYFIGSNADLPIVGGSILSHDHFQAGRHTFAIEEAKTERKFQWTAYPGIEASIVHWPMSVLRLAGKDRHQLAQAVHAIYESWQQYSDREAMIIAFTESEAGRVPHNTVTPIMRRRGELYEADVVLRNNLTSEAHPEGIYHPHREMHHLKKENIGLIEVMGLAILPARLQASITSIISILAGEGSWQEQRMALREENALYVHKDWIDALVSKHGTSLDAHEAEHAIKQDMGRLFVEILSQAGVYKQDDAGRHAFLRFTEHLGMEEI</sequence>
<dbReference type="STRING" id="1852522.SAMN06295960_0152"/>
<dbReference type="NCBIfam" id="NF003629">
    <property type="entry name" value="PRK05270.1-2"/>
    <property type="match status" value="1"/>
</dbReference>
<comment type="subcellular location">
    <subcellularLocation>
        <location evidence="2 10">Cytoplasm</location>
    </subcellularLocation>
</comment>
<dbReference type="AlphaFoldDB" id="A0A1X7I5Q5"/>
<accession>A0A1X7I5Q5</accession>
<evidence type="ECO:0000256" key="9">
    <source>
        <dbReference type="ARBA" id="ARBA00023277"/>
    </source>
</evidence>
<evidence type="ECO:0000256" key="7">
    <source>
        <dbReference type="ARBA" id="ARBA00022695"/>
    </source>
</evidence>
<comment type="similarity">
    <text evidence="4 10">Belongs to the galactose-1-phosphate uridylyltransferase type 2 family.</text>
</comment>
<evidence type="ECO:0000256" key="2">
    <source>
        <dbReference type="ARBA" id="ARBA00004496"/>
    </source>
</evidence>
<dbReference type="Pfam" id="PF01087">
    <property type="entry name" value="GalP_UDP_transf"/>
    <property type="match status" value="1"/>
</dbReference>
<evidence type="ECO:0000256" key="5">
    <source>
        <dbReference type="ARBA" id="ARBA00022490"/>
    </source>
</evidence>
<evidence type="ECO:0000313" key="13">
    <source>
        <dbReference type="EMBL" id="SMG09804.1"/>
    </source>
</evidence>
<name>A0A1X7I5Q5_9BACL</name>
<reference evidence="13 14" key="1">
    <citation type="submission" date="2017-04" db="EMBL/GenBank/DDBJ databases">
        <authorList>
            <person name="Afonso C.L."/>
            <person name="Miller P.J."/>
            <person name="Scott M.A."/>
            <person name="Spackman E."/>
            <person name="Goraichik I."/>
            <person name="Dimitrov K.M."/>
            <person name="Suarez D.L."/>
            <person name="Swayne D.E."/>
        </authorList>
    </citation>
    <scope>NUCLEOTIDE SEQUENCE [LARGE SCALE GENOMIC DNA]</scope>
    <source>
        <strain evidence="13 14">11</strain>
    </source>
</reference>
<evidence type="ECO:0000256" key="1">
    <source>
        <dbReference type="ARBA" id="ARBA00001107"/>
    </source>
</evidence>
<proteinExistence type="inferred from homology"/>
<dbReference type="EMBL" id="FXAZ01000001">
    <property type="protein sequence ID" value="SMG09804.1"/>
    <property type="molecule type" value="Genomic_DNA"/>
</dbReference>
<gene>
    <name evidence="10" type="primary">galT</name>
    <name evidence="13" type="ORF">SAMN06295960_0152</name>
</gene>